<feature type="chain" id="PRO_5001991729" description="DUF7907 domain-containing protein" evidence="1">
    <location>
        <begin position="17"/>
        <end position="238"/>
    </location>
</feature>
<gene>
    <name evidence="3" type="ORF">X797_008574</name>
</gene>
<feature type="domain" description="DUF7907" evidence="2">
    <location>
        <begin position="34"/>
        <end position="202"/>
    </location>
</feature>
<evidence type="ECO:0000313" key="3">
    <source>
        <dbReference type="EMBL" id="EXU98396.1"/>
    </source>
</evidence>
<dbReference type="HOGENOM" id="CLU_102302_0_0_1"/>
<reference evidence="3 4" key="1">
    <citation type="submission" date="2014-02" db="EMBL/GenBank/DDBJ databases">
        <title>The genome sequence of the entomopathogenic fungus Metarhizium robertsii ARSEF 2575.</title>
        <authorList>
            <person name="Giuliano Garisto Donzelli B."/>
            <person name="Roe B.A."/>
            <person name="Macmil S.L."/>
            <person name="Krasnoff S.B."/>
            <person name="Gibson D.M."/>
        </authorList>
    </citation>
    <scope>NUCLEOTIDE SEQUENCE [LARGE SCALE GENOMIC DNA]</scope>
    <source>
        <strain evidence="3 4">ARSEF 2575</strain>
    </source>
</reference>
<dbReference type="Proteomes" id="UP000030151">
    <property type="component" value="Unassembled WGS sequence"/>
</dbReference>
<sequence length="238" mass="25241">MLIPAAALSLIGLAAASPLGERQVVPNYPSKSTSKGFHLVVNVTDPSKDLEPPVQNTYVSSIHVGAGLALVGQSAGTGYGRIFYQNGTVDEQRNSQSNVLSDSGTPPFPSGLKLVKDSDSQTVSTAHLDGGAGQSGIGITHFPEPYAFLYPETWVACNESQPYYGGKYFVILKQAETTIGDDGSINRNIPDGCAPVRLVPECTELNNLPAGSTSSHEYALDSECYPDVKSLDWTQYGP</sequence>
<evidence type="ECO:0000259" key="2">
    <source>
        <dbReference type="Pfam" id="PF25484"/>
    </source>
</evidence>
<dbReference type="InterPro" id="IPR057229">
    <property type="entry name" value="DUF7907"/>
</dbReference>
<dbReference type="eggNOG" id="ENOG502RJN7">
    <property type="taxonomic scope" value="Eukaryota"/>
</dbReference>
<dbReference type="EMBL" id="JELW01000027">
    <property type="protein sequence ID" value="EXU98396.1"/>
    <property type="molecule type" value="Genomic_DNA"/>
</dbReference>
<accession>A0A0A1UR02</accession>
<dbReference type="AlphaFoldDB" id="A0A0A1UR02"/>
<feature type="signal peptide" evidence="1">
    <location>
        <begin position="1"/>
        <end position="16"/>
    </location>
</feature>
<dbReference type="OrthoDB" id="3518533at2759"/>
<evidence type="ECO:0000256" key="1">
    <source>
        <dbReference type="SAM" id="SignalP"/>
    </source>
</evidence>
<name>A0A0A1UR02_9HYPO</name>
<dbReference type="Pfam" id="PF25484">
    <property type="entry name" value="DUF7907"/>
    <property type="match status" value="1"/>
</dbReference>
<evidence type="ECO:0000313" key="4">
    <source>
        <dbReference type="Proteomes" id="UP000030151"/>
    </source>
</evidence>
<protein>
    <recommendedName>
        <fullName evidence="2">DUF7907 domain-containing protein</fullName>
    </recommendedName>
</protein>
<keyword evidence="1" id="KW-0732">Signal</keyword>
<proteinExistence type="predicted"/>
<comment type="caution">
    <text evidence="3">The sequence shown here is derived from an EMBL/GenBank/DDBJ whole genome shotgun (WGS) entry which is preliminary data.</text>
</comment>
<organism evidence="3 4">
    <name type="scientific">Metarhizium robertsii</name>
    <dbReference type="NCBI Taxonomy" id="568076"/>
    <lineage>
        <taxon>Eukaryota</taxon>
        <taxon>Fungi</taxon>
        <taxon>Dikarya</taxon>
        <taxon>Ascomycota</taxon>
        <taxon>Pezizomycotina</taxon>
        <taxon>Sordariomycetes</taxon>
        <taxon>Hypocreomycetidae</taxon>
        <taxon>Hypocreales</taxon>
        <taxon>Clavicipitaceae</taxon>
        <taxon>Metarhizium</taxon>
    </lineage>
</organism>